<feature type="domain" description="ACP-like" evidence="2">
    <location>
        <begin position="34"/>
        <end position="126"/>
    </location>
</feature>
<gene>
    <name evidence="3" type="ORF">JDW22_05215</name>
</gene>
<keyword evidence="4" id="KW-1185">Reference proteome</keyword>
<accession>A0ABS1BS28</accession>
<dbReference type="Pfam" id="PF24574">
    <property type="entry name" value="Nm-ACP"/>
    <property type="match status" value="1"/>
</dbReference>
<keyword evidence="1" id="KW-0732">Signal</keyword>
<dbReference type="RefSeq" id="WP_200522152.1">
    <property type="nucleotide sequence ID" value="NZ_JAEHNZ010000002.1"/>
</dbReference>
<evidence type="ECO:0000256" key="1">
    <source>
        <dbReference type="SAM" id="SignalP"/>
    </source>
</evidence>
<dbReference type="InterPro" id="IPR056025">
    <property type="entry name" value="ACP_dom"/>
</dbReference>
<name>A0ABS1BS28_9NEIS</name>
<feature type="chain" id="PRO_5045834179" evidence="1">
    <location>
        <begin position="22"/>
        <end position="127"/>
    </location>
</feature>
<feature type="signal peptide" evidence="1">
    <location>
        <begin position="1"/>
        <end position="21"/>
    </location>
</feature>
<proteinExistence type="predicted"/>
<evidence type="ECO:0000313" key="4">
    <source>
        <dbReference type="Proteomes" id="UP000614058"/>
    </source>
</evidence>
<dbReference type="CDD" id="cd21836">
    <property type="entry name" value="adhesin_CP"/>
    <property type="match status" value="1"/>
</dbReference>
<dbReference type="Proteomes" id="UP000614058">
    <property type="component" value="Unassembled WGS sequence"/>
</dbReference>
<dbReference type="EMBL" id="JAEHNZ010000002">
    <property type="protein sequence ID" value="MBK0395999.1"/>
    <property type="molecule type" value="Genomic_DNA"/>
</dbReference>
<evidence type="ECO:0000259" key="2">
    <source>
        <dbReference type="Pfam" id="PF24574"/>
    </source>
</evidence>
<comment type="caution">
    <text evidence="3">The sequence shown here is derived from an EMBL/GenBank/DDBJ whole genome shotgun (WGS) entry which is preliminary data.</text>
</comment>
<evidence type="ECO:0000313" key="3">
    <source>
        <dbReference type="EMBL" id="MBK0395999.1"/>
    </source>
</evidence>
<protein>
    <submittedName>
        <fullName evidence="3">Adhesin</fullName>
    </submittedName>
</protein>
<reference evidence="3 4" key="1">
    <citation type="journal article" date="2021" name="Pathogens">
        <title>Isolation and Characterization of Kingella bonacorsii sp. nov., A Novel Kingella Species Detected in a Stable Periodontitis Subject.</title>
        <authorList>
            <person name="Antezack A."/>
            <person name="Boxberger M."/>
            <person name="Rolland C."/>
            <person name="Monnet-Corti V."/>
            <person name="La Scola B."/>
        </authorList>
    </citation>
    <scope>NUCLEOTIDE SEQUENCE [LARGE SCALE GENOMIC DNA]</scope>
    <source>
        <strain evidence="3 4">Marseille-Q4569</strain>
    </source>
</reference>
<sequence length="127" mass="13439">MNIAKTLSILALTVIAGSAIAAPRGPINAKTITSTQTVNYTCQQGRVAVKYNFNGAGIPVTAAAKLNGATRVMQYDLNKSDNVDTIFGGRGYGISMEMLTSKNARKANIATITSPNDEILFKDCAPR</sequence>
<organism evidence="3 4">
    <name type="scientific">Kingella bonacorsii</name>
    <dbReference type="NCBI Taxonomy" id="2796361"/>
    <lineage>
        <taxon>Bacteria</taxon>
        <taxon>Pseudomonadati</taxon>
        <taxon>Pseudomonadota</taxon>
        <taxon>Betaproteobacteria</taxon>
        <taxon>Neisseriales</taxon>
        <taxon>Neisseriaceae</taxon>
        <taxon>Kingella</taxon>
    </lineage>
</organism>